<dbReference type="Pfam" id="PF12860">
    <property type="entry name" value="PAS_7"/>
    <property type="match status" value="1"/>
</dbReference>
<dbReference type="SUPFAM" id="SSF55785">
    <property type="entry name" value="PYP-like sensor domain (PAS domain)"/>
    <property type="match status" value="2"/>
</dbReference>
<dbReference type="RefSeq" id="WP_154445921.1">
    <property type="nucleotide sequence ID" value="NZ_WIND01000004.1"/>
</dbReference>
<evidence type="ECO:0000313" key="1">
    <source>
        <dbReference type="EMBL" id="MSU89436.1"/>
    </source>
</evidence>
<gene>
    <name evidence="1" type="ORF">GE300_07380</name>
</gene>
<comment type="caution">
    <text evidence="1">The sequence shown here is derived from an EMBL/GenBank/DDBJ whole genome shotgun (WGS) entry which is preliminary data.</text>
</comment>
<dbReference type="EMBL" id="WIND01000004">
    <property type="protein sequence ID" value="MSU89436.1"/>
    <property type="molecule type" value="Genomic_DNA"/>
</dbReference>
<organism evidence="1 2">
    <name type="scientific">Halovulum marinum</name>
    <dbReference type="NCBI Taxonomy" id="2662447"/>
    <lineage>
        <taxon>Bacteria</taxon>
        <taxon>Pseudomonadati</taxon>
        <taxon>Pseudomonadota</taxon>
        <taxon>Alphaproteobacteria</taxon>
        <taxon>Rhodobacterales</taxon>
        <taxon>Paracoccaceae</taxon>
        <taxon>Halovulum</taxon>
    </lineage>
</organism>
<dbReference type="InterPro" id="IPR035965">
    <property type="entry name" value="PAS-like_dom_sf"/>
</dbReference>
<dbReference type="AlphaFoldDB" id="A0A6L5YYS2"/>
<proteinExistence type="predicted"/>
<reference evidence="1 2" key="1">
    <citation type="submission" date="2019-10" db="EMBL/GenBank/DDBJ databases">
        <title>Cognatihalovulum marinum gen. nov. sp. nov., a new member of the family Rhodobacteraceae isolated from deep seawater of the Northwest Indian Ocean.</title>
        <authorList>
            <person name="Ruan C."/>
            <person name="Wang J."/>
            <person name="Zheng X."/>
            <person name="Song L."/>
            <person name="Zhu Y."/>
            <person name="Huang Y."/>
            <person name="Lu Z."/>
            <person name="Du W."/>
            <person name="Huang L."/>
            <person name="Dai X."/>
        </authorList>
    </citation>
    <scope>NUCLEOTIDE SEQUENCE [LARGE SCALE GENOMIC DNA]</scope>
    <source>
        <strain evidence="1 2">2CG4</strain>
    </source>
</reference>
<evidence type="ECO:0000313" key="2">
    <source>
        <dbReference type="Proteomes" id="UP000474957"/>
    </source>
</evidence>
<dbReference type="Gene3D" id="3.30.450.20">
    <property type="entry name" value="PAS domain"/>
    <property type="match status" value="1"/>
</dbReference>
<name>A0A6L5YYS2_9RHOB</name>
<accession>A0A6L5YYS2</accession>
<dbReference type="Proteomes" id="UP000474957">
    <property type="component" value="Unassembled WGS sequence"/>
</dbReference>
<sequence>MPLSSLLRTVMRLPRDRDRRSALPHPHGCRLTFAGDRVDRARGRVPAVGGAAVDPAPLSGMRVLDLADRLGLDAALRAALDALVGEGTGFVEHHRLADRRLWRLTGRTEGLTACLALEPATPAEAALHDRLTAAAATVDELQAVARRSELSPVPTFESDATGRILWHNRAAGPLARMAGGLGAIPGLIASGDGTSQLCTSDGTRLGWGRITTVPSDIGGQLIFVEDIDAQIRAEEALDSFTSTLTDTFAHIDTALAVFDRERRLSLFNPALHDLFGLDPVGLAMRPSLREFLEALRQRRMVPEQTDFSAWRQRITAAATTVSEVPYHEDWSLPSGQVLRVTARPHPRGAVAFVFDDISDYVTLERRYRAEIELGHAMLERLDEGVALFDRSGRVLFTNDVFERAMRRESLDDLLSAGLDGLTEAARTASADPETWLAFKAFALAAERQEHWAAVAETGDGRLLLRASAMPDGSTLLGLLDPDPAAAAPTPDLAQPLRRIGCG</sequence>
<keyword evidence="2" id="KW-1185">Reference proteome</keyword>
<protein>
    <submittedName>
        <fullName evidence="1">PAS domain-containing protein</fullName>
    </submittedName>
</protein>